<organism evidence="2">
    <name type="scientific">Homo sapiens</name>
    <name type="common">Human</name>
    <dbReference type="NCBI Taxonomy" id="9606"/>
    <lineage>
        <taxon>Eukaryota</taxon>
        <taxon>Metazoa</taxon>
        <taxon>Chordata</taxon>
        <taxon>Craniata</taxon>
        <taxon>Vertebrata</taxon>
        <taxon>Euteleostomi</taxon>
        <taxon>Mammalia</taxon>
        <taxon>Eutheria</taxon>
        <taxon>Euarchontoglires</taxon>
        <taxon>Primates</taxon>
        <taxon>Haplorrhini</taxon>
        <taxon>Catarrhini</taxon>
        <taxon>Hominidae</taxon>
        <taxon>Homo</taxon>
    </lineage>
</organism>
<name>Q9NP35_HUMAN</name>
<dbReference type="EMBL" id="AF060168">
    <property type="protein sequence ID" value="AAF35252.1"/>
    <property type="molecule type" value="mRNA"/>
</dbReference>
<feature type="region of interest" description="Disordered" evidence="1">
    <location>
        <begin position="1"/>
        <end position="25"/>
    </location>
</feature>
<feature type="non-terminal residue" evidence="2">
    <location>
        <position position="1"/>
    </location>
</feature>
<evidence type="ECO:0000313" key="2">
    <source>
        <dbReference type="EMBL" id="AAF35252.1"/>
    </source>
</evidence>
<dbReference type="AlphaFoldDB" id="Q9NP35"/>
<accession>Q9NP35</accession>
<reference evidence="2" key="1">
    <citation type="journal article" date="1996" name="Proc. Annu. Meet. Am. Assoc. Cancer Res.">
        <title>Androgen induced proliferative shutoff in prostate cancer cells.</title>
        <authorList>
            <person name="Geck P."/>
            <person name="Szelei J."/>
            <person name="Jimenez J."/>
            <person name="Soto A.M."/>
            <person name="Sonnenschein C."/>
        </authorList>
    </citation>
    <scope>NUCLEOTIDE SEQUENCE</scope>
</reference>
<proteinExistence type="evidence at transcript level"/>
<reference evidence="2" key="2">
    <citation type="journal article" date="1997" name="J. Steroid Biochem. Mol. Biol.">
        <title>Expression of novel genes linked to the androgen-induced, proliferative shutoff in prostate cancer cells.</title>
        <authorList>
            <person name="Geck P."/>
            <person name="Szelei J."/>
            <person name="Jimenez J."/>
            <person name="Lin T.-M."/>
            <person name="Sonnenschein C."/>
            <person name="Soto A.M."/>
        </authorList>
    </citation>
    <scope>NUCLEOTIDE SEQUENCE</scope>
</reference>
<sequence>IGNTASGVSSSEQKIDGLSNSGQQKKSMLPVSFTSAALRISPMMPWASMALWGSFLKSTIATKLRIKAHAAINKQGAAHHVFGGITGQPDHRIGHVFHVAYAAVGNQLEQFFFSRAFGGRTVDCRANRPWRDAIDADALFTDFLGEGAHQHLHTALGGCVIHMPGPRDDLVHRTHMDDFAGRPPKPVANALAIEDPHGGAGAQETGR</sequence>
<dbReference type="GO" id="GO:0008285">
    <property type="term" value="P:negative regulation of cell population proliferation"/>
    <property type="evidence" value="ECO:0000303"/>
    <property type="project" value="UniProtKB"/>
</dbReference>
<protein>
    <submittedName>
        <fullName evidence="2">AS10 protein</fullName>
    </submittedName>
</protein>
<evidence type="ECO:0000256" key="1">
    <source>
        <dbReference type="SAM" id="MobiDB-lite"/>
    </source>
</evidence>
<reference evidence="2" key="3">
    <citation type="submission" date="1998-04" db="EMBL/GenBank/DDBJ databases">
        <authorList>
            <person name="Geck P."/>
            <person name="Szelei J."/>
            <person name="Jimenez J."/>
            <person name="Sonnenschein C."/>
            <person name="Soto A.M."/>
        </authorList>
    </citation>
    <scope>NUCLEOTIDE SEQUENCE</scope>
</reference>
<feature type="region of interest" description="Disordered" evidence="1">
    <location>
        <begin position="184"/>
        <end position="207"/>
    </location>
</feature>